<dbReference type="PANTHER" id="PTHR30469">
    <property type="entry name" value="MULTIDRUG RESISTANCE PROTEIN MDTA"/>
    <property type="match status" value="1"/>
</dbReference>
<reference evidence="5 6" key="2">
    <citation type="journal article" date="2010" name="Stand. Genomic Sci.">
        <title>Complete genome sequence of Sebaldella termitidis type strain (NCTC 11300).</title>
        <authorList>
            <person name="Harmon-Smith M."/>
            <person name="Celia L."/>
            <person name="Chertkov O."/>
            <person name="Lapidus A."/>
            <person name="Copeland A."/>
            <person name="Glavina Del Rio T."/>
            <person name="Nolan M."/>
            <person name="Lucas S."/>
            <person name="Tice H."/>
            <person name="Cheng J.F."/>
            <person name="Han C."/>
            <person name="Detter J.C."/>
            <person name="Bruce D."/>
            <person name="Goodwin L."/>
            <person name="Pitluck S."/>
            <person name="Pati A."/>
            <person name="Liolios K."/>
            <person name="Ivanova N."/>
            <person name="Mavromatis K."/>
            <person name="Mikhailova N."/>
            <person name="Chen A."/>
            <person name="Palaniappan K."/>
            <person name="Land M."/>
            <person name="Hauser L."/>
            <person name="Chang Y.J."/>
            <person name="Jeffries C.D."/>
            <person name="Brettin T."/>
            <person name="Goker M."/>
            <person name="Beck B."/>
            <person name="Bristow J."/>
            <person name="Eisen J.A."/>
            <person name="Markowitz V."/>
            <person name="Hugenholtz P."/>
            <person name="Kyrpides N.C."/>
            <person name="Klenk H.P."/>
            <person name="Chen F."/>
        </authorList>
    </citation>
    <scope>NUCLEOTIDE SEQUENCE [LARGE SCALE GENOMIC DNA]</scope>
    <source>
        <strain evidence="6">ATCC 33386 / NCTC 11300</strain>
    </source>
</reference>
<evidence type="ECO:0000256" key="3">
    <source>
        <dbReference type="SAM" id="MobiDB-lite"/>
    </source>
</evidence>
<evidence type="ECO:0000313" key="5">
    <source>
        <dbReference type="EMBL" id="ACZ08089.1"/>
    </source>
</evidence>
<organism evidence="5 6">
    <name type="scientific">Sebaldella termitidis (strain ATCC 33386 / NCTC 11300)</name>
    <dbReference type="NCBI Taxonomy" id="526218"/>
    <lineage>
        <taxon>Bacteria</taxon>
        <taxon>Fusobacteriati</taxon>
        <taxon>Fusobacteriota</taxon>
        <taxon>Fusobacteriia</taxon>
        <taxon>Fusobacteriales</taxon>
        <taxon>Leptotrichiaceae</taxon>
        <taxon>Sebaldella</taxon>
    </lineage>
</organism>
<gene>
    <name evidence="5" type="ordered locus">Sterm_1221</name>
</gene>
<dbReference type="Gene3D" id="2.40.420.20">
    <property type="match status" value="1"/>
</dbReference>
<comment type="similarity">
    <text evidence="1">Belongs to the membrane fusion protein (MFP) (TC 8.A.1) family.</text>
</comment>
<feature type="region of interest" description="Disordered" evidence="3">
    <location>
        <begin position="387"/>
        <end position="427"/>
    </location>
</feature>
<dbReference type="Gene3D" id="2.40.50.100">
    <property type="match status" value="1"/>
</dbReference>
<dbReference type="SUPFAM" id="SSF111369">
    <property type="entry name" value="HlyD-like secretion proteins"/>
    <property type="match status" value="1"/>
</dbReference>
<dbReference type="KEGG" id="str:Sterm_1221"/>
<evidence type="ECO:0000259" key="4">
    <source>
        <dbReference type="Pfam" id="PF25989"/>
    </source>
</evidence>
<evidence type="ECO:0000256" key="2">
    <source>
        <dbReference type="SAM" id="Coils"/>
    </source>
</evidence>
<evidence type="ECO:0000256" key="1">
    <source>
        <dbReference type="ARBA" id="ARBA00009477"/>
    </source>
</evidence>
<evidence type="ECO:0000313" key="6">
    <source>
        <dbReference type="Proteomes" id="UP000000845"/>
    </source>
</evidence>
<name>D1AH55_SEBTE</name>
<dbReference type="NCBIfam" id="TIGR01730">
    <property type="entry name" value="RND_mfp"/>
    <property type="match status" value="1"/>
</dbReference>
<keyword evidence="2" id="KW-0175">Coiled coil</keyword>
<feature type="domain" description="YknX-like C-terminal permuted SH3-like" evidence="4">
    <location>
        <begin position="275"/>
        <end position="343"/>
    </location>
</feature>
<dbReference type="Proteomes" id="UP000000845">
    <property type="component" value="Chromosome"/>
</dbReference>
<proteinExistence type="inferred from homology"/>
<accession>D1AH55</accession>
<dbReference type="InterPro" id="IPR006143">
    <property type="entry name" value="RND_pump_MFP"/>
</dbReference>
<dbReference type="AlphaFoldDB" id="D1AH55"/>
<dbReference type="InterPro" id="IPR058637">
    <property type="entry name" value="YknX-like_C"/>
</dbReference>
<dbReference type="Pfam" id="PF25989">
    <property type="entry name" value="YknX_C"/>
    <property type="match status" value="1"/>
</dbReference>
<reference evidence="6" key="1">
    <citation type="submission" date="2009-09" db="EMBL/GenBank/DDBJ databases">
        <title>The complete chromosome of Sebaldella termitidis ATCC 33386.</title>
        <authorList>
            <consortium name="US DOE Joint Genome Institute (JGI-PGF)"/>
            <person name="Lucas S."/>
            <person name="Copeland A."/>
            <person name="Lapidus A."/>
            <person name="Glavina del Rio T."/>
            <person name="Dalin E."/>
            <person name="Tice H."/>
            <person name="Bruce D."/>
            <person name="Goodwin L."/>
            <person name="Pitluck S."/>
            <person name="Kyrpides N."/>
            <person name="Mavromatis K."/>
            <person name="Ivanova N."/>
            <person name="Mikhailova N."/>
            <person name="Sims D."/>
            <person name="Meincke L."/>
            <person name="Brettin T."/>
            <person name="Detter J.C."/>
            <person name="Han C."/>
            <person name="Larimer F."/>
            <person name="Land M."/>
            <person name="Hauser L."/>
            <person name="Markowitz V."/>
            <person name="Cheng J.F."/>
            <person name="Hugenholtz P."/>
            <person name="Woyke T."/>
            <person name="Wu D."/>
            <person name="Eisen J.A."/>
        </authorList>
    </citation>
    <scope>NUCLEOTIDE SEQUENCE [LARGE SCALE GENOMIC DNA]</scope>
    <source>
        <strain evidence="6">ATCC 33386 / NCTC 11300</strain>
    </source>
</reference>
<dbReference type="RefSeq" id="WP_012860685.1">
    <property type="nucleotide sequence ID" value="NC_013517.1"/>
</dbReference>
<dbReference type="STRING" id="526218.Sterm_1221"/>
<dbReference type="eggNOG" id="COG0845">
    <property type="taxonomic scope" value="Bacteria"/>
</dbReference>
<dbReference type="EMBL" id="CP001739">
    <property type="protein sequence ID" value="ACZ08089.1"/>
    <property type="molecule type" value="Genomic_DNA"/>
</dbReference>
<keyword evidence="6" id="KW-1185">Reference proteome</keyword>
<dbReference type="GO" id="GO:1990281">
    <property type="term" value="C:efflux pump complex"/>
    <property type="evidence" value="ECO:0007669"/>
    <property type="project" value="TreeGrafter"/>
</dbReference>
<feature type="compositionally biased region" description="Acidic residues" evidence="3">
    <location>
        <begin position="416"/>
        <end position="427"/>
    </location>
</feature>
<feature type="compositionally biased region" description="Basic and acidic residues" evidence="3">
    <location>
        <begin position="387"/>
        <end position="403"/>
    </location>
</feature>
<sequence length="427" mass="49588">MKRNDNYMWILPSILILLFLFSVKFCTRRINEEYTVVKAERQDISLFVSARGEIEARDVMPIGLDIELGVDEIYFKEGDYVKQGDLIIRFSEYQEEQYKKEIDEIKETLAAKSSKLRFEEEKYQLSGDNNIEELQKLRGKIQSLQNSLTARQSKRKLIVRDITSPVSGYIIKINAVKGGTNDPAKPVLILAKKTDIKIVTEPVTKEKARLIQTGNSALISSVNDPEKEFEATVYKIDDSQGAGFAAVELLTKNVENRYLHEILNVKIFYQKRENVVAVPSSALIKTEDKDKNVKYYVYTIDKENRIKKRAVDPGLSNGEVTEIKNGLEENEEIILTPDKKLENNTIVRRKDIEREKREREERLKKIKEKNSEYNEEIEKNNREILKLEKESGAKKKDTKKAEEEIIQPQQKAMTLEEMEEEDRQNRE</sequence>
<protein>
    <submittedName>
        <fullName evidence="5">Efflux transporter, RND family, MFP subunit</fullName>
    </submittedName>
</protein>
<dbReference type="HOGENOM" id="CLU_054179_0_0_0"/>
<dbReference type="PANTHER" id="PTHR30469:SF15">
    <property type="entry name" value="HLYD FAMILY OF SECRETION PROTEINS"/>
    <property type="match status" value="1"/>
</dbReference>
<dbReference type="GO" id="GO:0015562">
    <property type="term" value="F:efflux transmembrane transporter activity"/>
    <property type="evidence" value="ECO:0007669"/>
    <property type="project" value="TreeGrafter"/>
</dbReference>
<feature type="coiled-coil region" evidence="2">
    <location>
        <begin position="95"/>
        <end position="154"/>
    </location>
</feature>